<feature type="transmembrane region" description="Helical" evidence="6">
    <location>
        <begin position="109"/>
        <end position="130"/>
    </location>
</feature>
<feature type="compositionally biased region" description="Polar residues" evidence="5">
    <location>
        <begin position="69"/>
        <end position="80"/>
    </location>
</feature>
<gene>
    <name evidence="7" type="ORF">BJY20_001130</name>
</gene>
<feature type="transmembrane region" description="Helical" evidence="6">
    <location>
        <begin position="169"/>
        <end position="187"/>
    </location>
</feature>
<evidence type="ECO:0000313" key="8">
    <source>
        <dbReference type="Proteomes" id="UP000554054"/>
    </source>
</evidence>
<evidence type="ECO:0008006" key="9">
    <source>
        <dbReference type="Google" id="ProtNLM"/>
    </source>
</evidence>
<comment type="caution">
    <text evidence="7">The sequence shown here is derived from an EMBL/GenBank/DDBJ whole genome shotgun (WGS) entry which is preliminary data.</text>
</comment>
<dbReference type="EMBL" id="JACCAE010000001">
    <property type="protein sequence ID" value="NYF97738.1"/>
    <property type="molecule type" value="Genomic_DNA"/>
</dbReference>
<comment type="subcellular location">
    <subcellularLocation>
        <location evidence="1">Membrane</location>
        <topology evidence="1">Multi-pass membrane protein</topology>
    </subcellularLocation>
</comment>
<evidence type="ECO:0000313" key="7">
    <source>
        <dbReference type="EMBL" id="NYF97738.1"/>
    </source>
</evidence>
<reference evidence="7 8" key="1">
    <citation type="submission" date="2020-07" db="EMBL/GenBank/DDBJ databases">
        <title>Sequencing the genomes of 1000 actinobacteria strains.</title>
        <authorList>
            <person name="Klenk H.-P."/>
        </authorList>
    </citation>
    <scope>NUCLEOTIDE SEQUENCE [LARGE SCALE GENOMIC DNA]</scope>
    <source>
        <strain evidence="7 8">DSM 26154</strain>
    </source>
</reference>
<protein>
    <recommendedName>
        <fullName evidence="9">DUF4870 domain-containing protein</fullName>
    </recommendedName>
</protein>
<evidence type="ECO:0000256" key="1">
    <source>
        <dbReference type="ARBA" id="ARBA00004141"/>
    </source>
</evidence>
<dbReference type="Pfam" id="PF09685">
    <property type="entry name" value="MamF_MmsF"/>
    <property type="match status" value="1"/>
</dbReference>
<evidence type="ECO:0000256" key="6">
    <source>
        <dbReference type="SAM" id="Phobius"/>
    </source>
</evidence>
<organism evidence="7 8">
    <name type="scientific">Janibacter cremeus</name>
    <dbReference type="NCBI Taxonomy" id="1285192"/>
    <lineage>
        <taxon>Bacteria</taxon>
        <taxon>Bacillati</taxon>
        <taxon>Actinomycetota</taxon>
        <taxon>Actinomycetes</taxon>
        <taxon>Micrococcales</taxon>
        <taxon>Intrasporangiaceae</taxon>
        <taxon>Janibacter</taxon>
    </lineage>
</organism>
<feature type="compositionally biased region" description="Pro residues" evidence="5">
    <location>
        <begin position="23"/>
        <end position="32"/>
    </location>
</feature>
<evidence type="ECO:0000256" key="3">
    <source>
        <dbReference type="ARBA" id="ARBA00022989"/>
    </source>
</evidence>
<feature type="compositionally biased region" description="Low complexity" evidence="5">
    <location>
        <begin position="33"/>
        <end position="56"/>
    </location>
</feature>
<dbReference type="InterPro" id="IPR019109">
    <property type="entry name" value="MamF_MmsF"/>
</dbReference>
<accession>A0A852VPS8</accession>
<proteinExistence type="predicted"/>
<feature type="region of interest" description="Disordered" evidence="5">
    <location>
        <begin position="1"/>
        <end position="91"/>
    </location>
</feature>
<dbReference type="Proteomes" id="UP000554054">
    <property type="component" value="Unassembled WGS sequence"/>
</dbReference>
<evidence type="ECO:0000256" key="5">
    <source>
        <dbReference type="SAM" id="MobiDB-lite"/>
    </source>
</evidence>
<dbReference type="AlphaFoldDB" id="A0A852VPS8"/>
<feature type="transmembrane region" description="Helical" evidence="6">
    <location>
        <begin position="142"/>
        <end position="163"/>
    </location>
</feature>
<keyword evidence="3 6" id="KW-1133">Transmembrane helix</keyword>
<keyword evidence="2 6" id="KW-0812">Transmembrane</keyword>
<keyword evidence="8" id="KW-1185">Reference proteome</keyword>
<name>A0A852VPS8_9MICO</name>
<dbReference type="RefSeq" id="WP_246297113.1">
    <property type="nucleotide sequence ID" value="NZ_JACCAE010000001.1"/>
</dbReference>
<keyword evidence="4 6" id="KW-0472">Membrane</keyword>
<evidence type="ECO:0000256" key="4">
    <source>
        <dbReference type="ARBA" id="ARBA00023136"/>
    </source>
</evidence>
<evidence type="ECO:0000256" key="2">
    <source>
        <dbReference type="ARBA" id="ARBA00022692"/>
    </source>
</evidence>
<sequence length="205" mass="21878">MSTPSEHPQDPDTHGQHSQTPGPQGPPPPPGTTPQGQSPQGQQQGGSAPQGQPQEGGQQGPPPPAQGQDPYSNPQRQFPPQSGVWDTKTPLTPAEERNLGMLSHLVPAILLPLSVGTLGFVGSLVIFLLYKDRGPFVRQHAANSLNVQIITAILLILSSLLMFVLIGFLFYPIVIIVAVIIHVVGAVKANNGEWWAPPLTPQFVR</sequence>